<dbReference type="InterPro" id="IPR019282">
    <property type="entry name" value="Glycoamylase-like_cons_dom"/>
</dbReference>
<keyword evidence="9" id="KW-1185">Reference proteome</keyword>
<dbReference type="RefSeq" id="WP_261344046.1">
    <property type="nucleotide sequence ID" value="NZ_CP042997.1"/>
</dbReference>
<feature type="transmembrane region" description="Helical" evidence="4">
    <location>
        <begin position="491"/>
        <end position="512"/>
    </location>
</feature>
<protein>
    <submittedName>
        <fullName evidence="8">N,N'-diacetylchitobiose phosphorylase</fullName>
        <ecNumber evidence="8">2.4.1.280</ecNumber>
    </submittedName>
</protein>
<dbReference type="SMART" id="SM01068">
    <property type="entry name" value="CBM_X"/>
    <property type="match status" value="2"/>
</dbReference>
<dbReference type="Gene3D" id="1.50.10.140">
    <property type="match status" value="1"/>
</dbReference>
<dbReference type="GO" id="GO:0030246">
    <property type="term" value="F:carbohydrate binding"/>
    <property type="evidence" value="ECO:0007669"/>
    <property type="project" value="InterPro"/>
</dbReference>
<dbReference type="InterPro" id="IPR037820">
    <property type="entry name" value="GH94N_NdvB"/>
</dbReference>
<feature type="region of interest" description="Disordered" evidence="3">
    <location>
        <begin position="1643"/>
        <end position="1680"/>
    </location>
</feature>
<dbReference type="InterPro" id="IPR010383">
    <property type="entry name" value="Glyco_hydrolase_94_b-supersand"/>
</dbReference>
<name>A0A5B9WE65_9BACT</name>
<dbReference type="InterPro" id="IPR008928">
    <property type="entry name" value="6-hairpin_glycosidase_sf"/>
</dbReference>
<keyword evidence="1 8" id="KW-0328">Glycosyltransferase</keyword>
<feature type="domain" description="Glycosyl hydrolase 94 supersandwich" evidence="5">
    <location>
        <begin position="1678"/>
        <end position="1957"/>
    </location>
</feature>
<evidence type="ECO:0000256" key="4">
    <source>
        <dbReference type="SAM" id="Phobius"/>
    </source>
</evidence>
<feature type="region of interest" description="Disordered" evidence="3">
    <location>
        <begin position="886"/>
        <end position="915"/>
    </location>
</feature>
<dbReference type="Proteomes" id="UP000324233">
    <property type="component" value="Chromosome"/>
</dbReference>
<dbReference type="InterPro" id="IPR012341">
    <property type="entry name" value="6hp_glycosidase-like_sf"/>
</dbReference>
<organism evidence="8 9">
    <name type="scientific">Aquisphaera giovannonii</name>
    <dbReference type="NCBI Taxonomy" id="406548"/>
    <lineage>
        <taxon>Bacteria</taxon>
        <taxon>Pseudomonadati</taxon>
        <taxon>Planctomycetota</taxon>
        <taxon>Planctomycetia</taxon>
        <taxon>Isosphaerales</taxon>
        <taxon>Isosphaeraceae</taxon>
        <taxon>Aquisphaera</taxon>
    </lineage>
</organism>
<proteinExistence type="predicted"/>
<dbReference type="Gene3D" id="2.60.420.10">
    <property type="entry name" value="Maltose phosphorylase, domain 3"/>
    <property type="match status" value="1"/>
</dbReference>
<feature type="domain" description="Glycosyl hydrolase 94 supersandwich" evidence="5">
    <location>
        <begin position="2207"/>
        <end position="2465"/>
    </location>
</feature>
<evidence type="ECO:0000313" key="8">
    <source>
        <dbReference type="EMBL" id="QEH38872.1"/>
    </source>
</evidence>
<dbReference type="InterPro" id="IPR037018">
    <property type="entry name" value="GH65_N"/>
</dbReference>
<feature type="domain" description="Glycoamylase-like" evidence="6">
    <location>
        <begin position="1438"/>
        <end position="1625"/>
    </location>
</feature>
<keyword evidence="4" id="KW-0472">Membrane</keyword>
<dbReference type="Pfam" id="PF06165">
    <property type="entry name" value="GH94_b-supersand"/>
    <property type="match status" value="2"/>
</dbReference>
<dbReference type="KEGG" id="agv:OJF2_74820"/>
<feature type="domain" description="Glycosyl hydrolase 94 catalytic" evidence="7">
    <location>
        <begin position="2481"/>
        <end position="2903"/>
    </location>
</feature>
<dbReference type="PANTHER" id="PTHR37469:SF2">
    <property type="entry name" value="CELLOBIONIC ACID PHOSPHORYLASE"/>
    <property type="match status" value="1"/>
</dbReference>
<dbReference type="InterPro" id="IPR033432">
    <property type="entry name" value="GH94_catalytic"/>
</dbReference>
<feature type="transmembrane region" description="Helical" evidence="4">
    <location>
        <begin position="524"/>
        <end position="557"/>
    </location>
</feature>
<dbReference type="PANTHER" id="PTHR37469">
    <property type="entry name" value="CELLOBIONIC ACID PHOSPHORYLASE-RELATED"/>
    <property type="match status" value="1"/>
</dbReference>
<evidence type="ECO:0000259" key="6">
    <source>
        <dbReference type="Pfam" id="PF10091"/>
    </source>
</evidence>
<keyword evidence="4" id="KW-1133">Transmembrane helix</keyword>
<evidence type="ECO:0000259" key="5">
    <source>
        <dbReference type="Pfam" id="PF06165"/>
    </source>
</evidence>
<evidence type="ECO:0000256" key="2">
    <source>
        <dbReference type="ARBA" id="ARBA00022679"/>
    </source>
</evidence>
<feature type="transmembrane region" description="Helical" evidence="4">
    <location>
        <begin position="1082"/>
        <end position="1103"/>
    </location>
</feature>
<evidence type="ECO:0000259" key="7">
    <source>
        <dbReference type="Pfam" id="PF17167"/>
    </source>
</evidence>
<dbReference type="Pfam" id="PF10091">
    <property type="entry name" value="Glycoamylase"/>
    <property type="match status" value="1"/>
</dbReference>
<dbReference type="GO" id="GO:0016757">
    <property type="term" value="F:glycosyltransferase activity"/>
    <property type="evidence" value="ECO:0007669"/>
    <property type="project" value="UniProtKB-KW"/>
</dbReference>
<dbReference type="InterPro" id="IPR037824">
    <property type="entry name" value="GH94N_2_NdvB"/>
</dbReference>
<dbReference type="EC" id="2.4.1.280" evidence="8"/>
<dbReference type="GO" id="GO:0005975">
    <property type="term" value="P:carbohydrate metabolic process"/>
    <property type="evidence" value="ECO:0007669"/>
    <property type="project" value="InterPro"/>
</dbReference>
<accession>A0A5B9WE65</accession>
<gene>
    <name evidence="8" type="primary">chbP</name>
    <name evidence="8" type="ORF">OJF2_74820</name>
</gene>
<dbReference type="Pfam" id="PF17167">
    <property type="entry name" value="Glyco_hydro_94"/>
    <property type="match status" value="1"/>
</dbReference>
<dbReference type="SUPFAM" id="SSF48208">
    <property type="entry name" value="Six-hairpin glycosidases"/>
    <property type="match status" value="1"/>
</dbReference>
<feature type="region of interest" description="Disordered" evidence="3">
    <location>
        <begin position="1"/>
        <end position="21"/>
    </location>
</feature>
<keyword evidence="4" id="KW-0812">Transmembrane</keyword>
<dbReference type="SUPFAM" id="SSF74650">
    <property type="entry name" value="Galactose mutarotase-like"/>
    <property type="match status" value="2"/>
</dbReference>
<feature type="region of interest" description="Disordered" evidence="3">
    <location>
        <begin position="221"/>
        <end position="312"/>
    </location>
</feature>
<dbReference type="InterPro" id="IPR011013">
    <property type="entry name" value="Gal_mutarotase_sf_dom"/>
</dbReference>
<evidence type="ECO:0000313" key="9">
    <source>
        <dbReference type="Proteomes" id="UP000324233"/>
    </source>
</evidence>
<reference evidence="8 9" key="1">
    <citation type="submission" date="2019-08" db="EMBL/GenBank/DDBJ databases">
        <title>Deep-cultivation of Planctomycetes and their phenomic and genomic characterization uncovers novel biology.</title>
        <authorList>
            <person name="Wiegand S."/>
            <person name="Jogler M."/>
            <person name="Boedeker C."/>
            <person name="Pinto D."/>
            <person name="Vollmers J."/>
            <person name="Rivas-Marin E."/>
            <person name="Kohn T."/>
            <person name="Peeters S.H."/>
            <person name="Heuer A."/>
            <person name="Rast P."/>
            <person name="Oberbeckmann S."/>
            <person name="Bunk B."/>
            <person name="Jeske O."/>
            <person name="Meyerdierks A."/>
            <person name="Storesund J.E."/>
            <person name="Kallscheuer N."/>
            <person name="Luecker S."/>
            <person name="Lage O.M."/>
            <person name="Pohl T."/>
            <person name="Merkel B.J."/>
            <person name="Hornburger P."/>
            <person name="Mueller R.-W."/>
            <person name="Bruemmer F."/>
            <person name="Labrenz M."/>
            <person name="Spormann A.M."/>
            <person name="Op den Camp H."/>
            <person name="Overmann J."/>
            <person name="Amann R."/>
            <person name="Jetten M.S.M."/>
            <person name="Mascher T."/>
            <person name="Medema M.H."/>
            <person name="Devos D.P."/>
            <person name="Kaster A.-K."/>
            <person name="Ovreas L."/>
            <person name="Rohde M."/>
            <person name="Galperin M.Y."/>
            <person name="Jogler C."/>
        </authorList>
    </citation>
    <scope>NUCLEOTIDE SEQUENCE [LARGE SCALE GENOMIC DNA]</scope>
    <source>
        <strain evidence="8 9">OJF2</strain>
    </source>
</reference>
<dbReference type="EMBL" id="CP042997">
    <property type="protein sequence ID" value="QEH38872.1"/>
    <property type="molecule type" value="Genomic_DNA"/>
</dbReference>
<evidence type="ECO:0000256" key="1">
    <source>
        <dbReference type="ARBA" id="ARBA00022676"/>
    </source>
</evidence>
<keyword evidence="2 8" id="KW-0808">Transferase</keyword>
<dbReference type="CDD" id="cd11753">
    <property type="entry name" value="GH94N_ChvB_NdvB_2_like"/>
    <property type="match status" value="1"/>
</dbReference>
<dbReference type="Gene3D" id="2.70.98.40">
    <property type="entry name" value="Glycoside hydrolase, family 65, N-terminal domain"/>
    <property type="match status" value="2"/>
</dbReference>
<dbReference type="InterPro" id="IPR052047">
    <property type="entry name" value="GH94_Enzymes"/>
</dbReference>
<evidence type="ECO:0000256" key="3">
    <source>
        <dbReference type="SAM" id="MobiDB-lite"/>
    </source>
</evidence>
<dbReference type="CDD" id="cd11756">
    <property type="entry name" value="GH94N_ChvB_NdvB_1_like"/>
    <property type="match status" value="1"/>
</dbReference>
<dbReference type="Gene3D" id="1.50.10.10">
    <property type="match status" value="1"/>
</dbReference>
<sequence length="2980" mass="321890">MSSSFLEAPAPAGGDAGAGADRDGLRLPDLLDTRPIRAELLGIERLEGRARRLAAVCRLGGPQRQGSPLLKRFVENGEALEVARRRIFGDSGRQQIHGLDADWLADNFPIVDEVLREIRLDMPRGYDAVLPKLGVPPLAGYPRAYALALALVAHTDSELDENRITRFVQAFQEVAPLTIGELWALPTMCRLVLIENLRRLADEMLRRWDERGRADRWCEEVLRGGPAGPPSPGEGRFSRAGSHPAPRPHEAGGGSPEPSRSRDAAIAGDDASPGSTPFERGVGGGASSEPRRSGNSPSARGEATSGLPADGTFTPPFVVRLVQVLRDRGPAAQPAIDRLEAALAAERLDIDEMVGREHHRQAANQITVGNCVLSLRVLSAIDWNLFFERCSAVQKVLRDDPSGVYVRQDFPTSDRYRKAVEKIARQSGADELAVASKANELAASYRGDDPAQGHVGYYLVDRGRAVLEKAFGYRPRGGERLLRATLGHPRLVYFGTIAGLMALALALLGWAAGAGPWSAGGAGGWAWAGLAAVLLAGLLPLSDIVVGLVNHFLTLLLPPRVLPKLEFKDGVPEEFATFVVMPSMLVRPGNAEALCERLETHYLANPTARVRFALLTDFADAPDEVMPNDAALIEDALGRIAALNRRYAGGGPDLFYLFHRRRLYNPAQGCWMGWERKRGKLSEFNRLLRGHRDTTYDVQSGDPSALPRTRFVITLDADTQMPRDTVNRLIGTIAHPLNQPRFDAAAGRVVRGYGLLQPRVSFHLTAATHSRFAGLLASSGGIDPYSTAASDAYMDLFGLGSFTGKGIYDVDAFEAAVGATFPENHILSHDLIEGNFARCGLLSDTELFDDFPARYNAYARREHRWVRGDWQLLPWLGRTVPAPAPGTGVEPAGVADRAQAASPGQPGPAPAPVERRRNVLPAVERWKLLDNLRRSLVPPAVLAMLALGWTVLPGSPWLYTAIAALVLGLPLVKWATAATMGAIRSGRLTPLRAWRESVPSLGGQALLSATFLADQSRLLGDAIVRTLWRLFVSRERLLEWETAASTEARLGARLRDFAVGMWGSPATALALAAAIALLRPSAIWAASPFLLIWLAAPLVAWWVSCSTPAVEEPLSDEARRAFRRVARKIWGFFETFVGEADNWLPPDNFQEVPDGRVAHRTSPTNKGLLLVSTLSAHDLGYLGFLRLAERLERTFDTLERMERHWGHFYNWYETTTLRVLPPAYISTVDSGNFLGCLVALKQGLKDKLREPIVGPALADGLADTFGLVGDDRARLAPGIDALLREAPAGAAAWASWLERFEREASALSDRLAAGREEGEGDEPGSPAHWAGRLRAMAAERRAELDALMAAAGGAGDAAAIPTAGEALGLRDRLLGLIGRAEALAAAMDFRPLYKTERHLYAIGANLAQGRLDVSCYDLMASESCLTSYLTVARGDAPRKHWFQLGRPFIRAAGRTGLLSWGGTMFEYLMPRLLLRSLPGTLMAEAVETAVARQVEYGRQLGIPWGVSESAFAAQYIDGDYRYQSFGVPGLGLKRGLEEDRVVAPYATLMATMIAPREALANLRRLTREGAEGPYGYYEAIDFTPARLSAGQPSAVVKSYMAHHQGMSLVALTNVLRGEVMPRRFHADPTVRAADLLLQERIPPETPIVEPPRAAGHAADAEGEGDGAPAGAGGSLLSRRLTSPFTSGPRTHLLSAGRFHVMITNGGSGYSRCDGRDVVRWRADATCERWGQFFYVRDVGSGAFWSAAHQPTCRPADDYEVVFSADKASFRRRDGEVETLLEVTVSSEQLAEVRRLTVTNHGPAPREVELTSYMEPVLAHPGSDLAHPAFVKLFLETQFVPTSESLICRRRPRAAGEPAHWGVHVMAVDRSAPGCEAVGPVQYETDRARFIGRGRTLAAPAAMGPGAALSGTTGPVLDPAFSLRRRFRIAPGGSAVAGFTLAVAESQDEALALADKYHGISAVARAFELAWAQRQVEHGHGSAASEEAHLFQRLGAHLLFDGATLRGHGQAPPEVASGGGFAALERLGLSIYRPILLLRVAESGELSLLRQLLAAHGFLRARGLESDLVVVNEEQQSGEAEALGGQIEAMAREAVGELANAPGGVFILRRDHLADREAATLEAAARAAFDGARGALAGQLERIDWARALPEPFEASRPVQDRPPMPPPDAGPLLFPNGLGGFSEDGRDYVILAGPTAGQARDAGAGPPLPPAPWVNVIANPSFGFVVSESGSGFTWAGNSQTNRLTPWSNDPVIDPPGEALYVRDELTGEAWCPTPLPIPSDSPTVVRHGPGATTFARNTHGIEHELCLAVPPADPVKLIRLRLGNPGDRPRSLSVTFFAEWVLGPNRTFAAAHVATELDPDTGALLARNAFRQDYSGRVAFADVNRRPRAVTADRAEFLGRHGSPAAPAALGRAGLSGRTGPALDPCAAIQAAVEIPPGESVELTFLLGEADDVEAARALVRRYWEPAEVERAIAAARARWDEILGAARVRTPDPAFDLMMNRWLVYQAVACRLFARSGFYQSGGAFGFRDQLQDVLALLHAAPGLAREQILLAASRQYAEGDVQHWWHPPAGRGVRTRISDDLLWLPFVTSLYIRATGDAAILDAPSPFLVGPELAPGQEDQFQEPAASKESAPLYEHCLRALERGSTRGRHGLPLIGSGDWNDGMNRVGIEGLGESVWLAWFLAVCLREFAGIAESRGDAPRAGRFRERADALVAAAEAHAWDGSWYLRAFTDDGTPLGSASSQDCQIDSIAQSWSVFAGADPARSRAAMQSVLERLVRENDGLILLLTPPFEAGPVEPGYIKGYLPGIRENGAQYTHAATWVVRAFAALGEGDRAADLFRLVNPILHASTPEGTQRYVVEPYVMAGDAYSRPPHVGRGGWTWYTGAAGWLYTTGLESILGIGRSAGSLTIEPCIPASWDRFEVDYRFGSATYHITVENPAGVQRGVAELTLDGHSCEGCKISLIDDGRSHEVRVKLG</sequence>